<organism evidence="2 3">
    <name type="scientific">Pedobacter gandavensis</name>
    <dbReference type="NCBI Taxonomy" id="2679963"/>
    <lineage>
        <taxon>Bacteria</taxon>
        <taxon>Pseudomonadati</taxon>
        <taxon>Bacteroidota</taxon>
        <taxon>Sphingobacteriia</taxon>
        <taxon>Sphingobacteriales</taxon>
        <taxon>Sphingobacteriaceae</taxon>
        <taxon>Pedobacter</taxon>
    </lineage>
</organism>
<dbReference type="RefSeq" id="WP_182958597.1">
    <property type="nucleotide sequence ID" value="NZ_WNXC01000005.1"/>
</dbReference>
<name>A0ABR6EXU2_9SPHI</name>
<accession>A0ABR6EXU2</accession>
<evidence type="ECO:0000256" key="1">
    <source>
        <dbReference type="SAM" id="Phobius"/>
    </source>
</evidence>
<feature type="transmembrane region" description="Helical" evidence="1">
    <location>
        <begin position="70"/>
        <end position="90"/>
    </location>
</feature>
<evidence type="ECO:0000313" key="2">
    <source>
        <dbReference type="EMBL" id="MBB2150079.1"/>
    </source>
</evidence>
<gene>
    <name evidence="2" type="ORF">GM920_14345</name>
</gene>
<dbReference type="Proteomes" id="UP000636110">
    <property type="component" value="Unassembled WGS sequence"/>
</dbReference>
<reference evidence="2 3" key="1">
    <citation type="submission" date="2019-11" db="EMBL/GenBank/DDBJ databases">
        <title>Description of Pedobacter sp. LMG 31462T.</title>
        <authorList>
            <person name="Carlier A."/>
            <person name="Qi S."/>
            <person name="Vandamme P."/>
        </authorList>
    </citation>
    <scope>NUCLEOTIDE SEQUENCE [LARGE SCALE GENOMIC DNA]</scope>
    <source>
        <strain evidence="2 3">LMG 31462</strain>
    </source>
</reference>
<keyword evidence="3" id="KW-1185">Reference proteome</keyword>
<comment type="caution">
    <text evidence="2">The sequence shown here is derived from an EMBL/GenBank/DDBJ whole genome shotgun (WGS) entry which is preliminary data.</text>
</comment>
<protein>
    <submittedName>
        <fullName evidence="2">Uncharacterized protein</fullName>
    </submittedName>
</protein>
<keyword evidence="1" id="KW-1133">Transmembrane helix</keyword>
<keyword evidence="1" id="KW-0812">Transmembrane</keyword>
<evidence type="ECO:0000313" key="3">
    <source>
        <dbReference type="Proteomes" id="UP000636110"/>
    </source>
</evidence>
<dbReference type="EMBL" id="WNXC01000005">
    <property type="protein sequence ID" value="MBB2150079.1"/>
    <property type="molecule type" value="Genomic_DNA"/>
</dbReference>
<sequence>MNPDLLKKCLSGKASDAEWELYLSWMEGDAIETDLEELDQQAEPIKNSILAKILQKNEQQRVRDTRTRTLTIGVGIAASLLCVLYLSFLFHTGPNLQQTQVYRYEDQSAQSENNFNGIIVHLAKNSQASLNQQSSANINLHFLGSVMLSNRSSEDQHIIVQNNKDEFKKMCLRKGHSYFLSYLNFKFEEIIMVDKQSMNEIPPALAMNMQQQFDL</sequence>
<proteinExistence type="predicted"/>
<keyword evidence="1" id="KW-0472">Membrane</keyword>